<accession>A0A177NMZ6</accession>
<evidence type="ECO:0000256" key="6">
    <source>
        <dbReference type="ARBA" id="ARBA00022723"/>
    </source>
</evidence>
<dbReference type="Gene3D" id="3.30.2010.10">
    <property type="entry name" value="Metalloproteases ('zincins'), catalytic domain"/>
    <property type="match status" value="1"/>
</dbReference>
<dbReference type="PANTHER" id="PTHR43221:SF1">
    <property type="entry name" value="PROTEASE HTPX"/>
    <property type="match status" value="1"/>
</dbReference>
<dbReference type="OrthoDB" id="9789270at2"/>
<dbReference type="PANTHER" id="PTHR43221">
    <property type="entry name" value="PROTEASE HTPX"/>
    <property type="match status" value="1"/>
</dbReference>
<dbReference type="Proteomes" id="UP000077628">
    <property type="component" value="Unassembled WGS sequence"/>
</dbReference>
<feature type="transmembrane region" description="Helical" evidence="12">
    <location>
        <begin position="33"/>
        <end position="62"/>
    </location>
</feature>
<keyword evidence="7" id="KW-0378">Hydrolase</keyword>
<evidence type="ECO:0000256" key="5">
    <source>
        <dbReference type="ARBA" id="ARBA00022692"/>
    </source>
</evidence>
<keyword evidence="6" id="KW-0479">Metal-binding</keyword>
<dbReference type="Pfam" id="PF01435">
    <property type="entry name" value="Peptidase_M48"/>
    <property type="match status" value="1"/>
</dbReference>
<dbReference type="EMBL" id="LUUK01000160">
    <property type="protein sequence ID" value="OAI19231.1"/>
    <property type="molecule type" value="Genomic_DNA"/>
</dbReference>
<evidence type="ECO:0000256" key="11">
    <source>
        <dbReference type="ARBA" id="ARBA00023136"/>
    </source>
</evidence>
<comment type="caution">
    <text evidence="14">The sequence shown here is derived from an EMBL/GenBank/DDBJ whole genome shotgun (WGS) entry which is preliminary data.</text>
</comment>
<keyword evidence="15" id="KW-1185">Reference proteome</keyword>
<dbReference type="GO" id="GO:0006508">
    <property type="term" value="P:proteolysis"/>
    <property type="evidence" value="ECO:0007669"/>
    <property type="project" value="UniProtKB-KW"/>
</dbReference>
<evidence type="ECO:0000313" key="14">
    <source>
        <dbReference type="EMBL" id="OAI19231.1"/>
    </source>
</evidence>
<evidence type="ECO:0000313" key="15">
    <source>
        <dbReference type="Proteomes" id="UP000077628"/>
    </source>
</evidence>
<evidence type="ECO:0000256" key="4">
    <source>
        <dbReference type="ARBA" id="ARBA00022670"/>
    </source>
</evidence>
<name>A0A177NMZ6_9GAMM</name>
<keyword evidence="10" id="KW-0482">Metalloprotease</keyword>
<evidence type="ECO:0000256" key="9">
    <source>
        <dbReference type="ARBA" id="ARBA00022989"/>
    </source>
</evidence>
<evidence type="ECO:0000256" key="7">
    <source>
        <dbReference type="ARBA" id="ARBA00022801"/>
    </source>
</evidence>
<evidence type="ECO:0000256" key="12">
    <source>
        <dbReference type="SAM" id="Phobius"/>
    </source>
</evidence>
<sequence length="621" mass="69784">MKTTTQQREHLEALIGRAEQEAKRRPRRYRAKVGLLALLGYLVIFGMLFTLVAISVGIGWAALASTTFAILLLKKKLIVVILAMIYVLLRALWVKFEPPTGYRLTAKHYPKLFERLKTLSRQLRAPRIHQVILTPEYNAAIVQTPRLGVFSFPKNTLFLGLELLLSLSPAQAEAVVAHELGHLSAAHSRFAGWIYRVRLSWQRIVAGLERQQNIGASLMRRFFDWYAPTFAAYSFALARTNEFAADAVAAQLTSRHDAAQALVNTYVVSGLVNEHFWTPFLKQADTSELPTAPFKPLRDFLRQPPFETADLLAKVAEALKVATGHYDTHPALSDRLQALKTEAPLPKMPADSAARAWLGGELDRVLADFDADWLKNNDDKWRERYRYCQEGRQTLAELSQQASETLSAAQHWQLAVLTEEFAPDIDPLPLFQSYRAAHADADADFVIGRLLLKRDDSAGIAAIEAAIAAKPELTLEGCRWLDYFYRRRGDEAAADDCLKRAERQMDINRAAGLERDTLTRKDRFVKPRADEATLAAIRAAAAEVAGVKRVWLAEKPMQHYPEAKTYAVVFAKSAFAYEKKLTRQLLERLSLPHTLFVLAKSGSHAAIAKRAIKAGSEIYRR</sequence>
<dbReference type="GO" id="GO:0005886">
    <property type="term" value="C:plasma membrane"/>
    <property type="evidence" value="ECO:0007669"/>
    <property type="project" value="UniProtKB-SubCell"/>
</dbReference>
<gene>
    <name evidence="14" type="ORF">A1355_04615</name>
</gene>
<evidence type="ECO:0000259" key="13">
    <source>
        <dbReference type="Pfam" id="PF01435"/>
    </source>
</evidence>
<dbReference type="InterPro" id="IPR001915">
    <property type="entry name" value="Peptidase_M48"/>
</dbReference>
<keyword evidence="5 12" id="KW-0812">Transmembrane</keyword>
<organism evidence="14 15">
    <name type="scientific">Methylomonas koyamae</name>
    <dbReference type="NCBI Taxonomy" id="702114"/>
    <lineage>
        <taxon>Bacteria</taxon>
        <taxon>Pseudomonadati</taxon>
        <taxon>Pseudomonadota</taxon>
        <taxon>Gammaproteobacteria</taxon>
        <taxon>Methylococcales</taxon>
        <taxon>Methylococcaceae</taxon>
        <taxon>Methylomonas</taxon>
    </lineage>
</organism>
<evidence type="ECO:0000256" key="1">
    <source>
        <dbReference type="ARBA" id="ARBA00001947"/>
    </source>
</evidence>
<comment type="subcellular location">
    <subcellularLocation>
        <location evidence="2">Cell membrane</location>
        <topology evidence="2">Multi-pass membrane protein</topology>
    </subcellularLocation>
</comment>
<protein>
    <recommendedName>
        <fullName evidence="13">Peptidase M48 domain-containing protein</fullName>
    </recommendedName>
</protein>
<feature type="transmembrane region" description="Helical" evidence="12">
    <location>
        <begin position="68"/>
        <end position="89"/>
    </location>
</feature>
<keyword evidence="11 12" id="KW-0472">Membrane</keyword>
<keyword evidence="8" id="KW-0862">Zinc</keyword>
<dbReference type="RefSeq" id="WP_064028118.1">
    <property type="nucleotide sequence ID" value="NZ_LUUK01000160.1"/>
</dbReference>
<proteinExistence type="predicted"/>
<dbReference type="STRING" id="702114.A1355_04615"/>
<evidence type="ECO:0000256" key="8">
    <source>
        <dbReference type="ARBA" id="ARBA00022833"/>
    </source>
</evidence>
<keyword evidence="9 12" id="KW-1133">Transmembrane helix</keyword>
<reference evidence="15" key="1">
    <citation type="submission" date="2016-03" db="EMBL/GenBank/DDBJ databases">
        <authorList>
            <person name="Heylen K."/>
            <person name="De Vos P."/>
            <person name="Vekeman B."/>
        </authorList>
    </citation>
    <scope>NUCLEOTIDE SEQUENCE [LARGE SCALE GENOMIC DNA]</scope>
    <source>
        <strain evidence="15">R-45383</strain>
    </source>
</reference>
<feature type="domain" description="Peptidase M48" evidence="13">
    <location>
        <begin position="135"/>
        <end position="342"/>
    </location>
</feature>
<evidence type="ECO:0000256" key="10">
    <source>
        <dbReference type="ARBA" id="ARBA00023049"/>
    </source>
</evidence>
<dbReference type="GO" id="GO:0004222">
    <property type="term" value="F:metalloendopeptidase activity"/>
    <property type="evidence" value="ECO:0007669"/>
    <property type="project" value="InterPro"/>
</dbReference>
<comment type="cofactor">
    <cofactor evidence="1">
        <name>Zn(2+)</name>
        <dbReference type="ChEBI" id="CHEBI:29105"/>
    </cofactor>
</comment>
<dbReference type="GO" id="GO:0046872">
    <property type="term" value="F:metal ion binding"/>
    <property type="evidence" value="ECO:0007669"/>
    <property type="project" value="UniProtKB-KW"/>
</dbReference>
<dbReference type="AlphaFoldDB" id="A0A177NMZ6"/>
<keyword evidence="3" id="KW-1003">Cell membrane</keyword>
<evidence type="ECO:0000256" key="3">
    <source>
        <dbReference type="ARBA" id="ARBA00022475"/>
    </source>
</evidence>
<dbReference type="CDD" id="cd07328">
    <property type="entry name" value="M48_Ste24p_like"/>
    <property type="match status" value="1"/>
</dbReference>
<dbReference type="InterPro" id="IPR050083">
    <property type="entry name" value="HtpX_protease"/>
</dbReference>
<evidence type="ECO:0000256" key="2">
    <source>
        <dbReference type="ARBA" id="ARBA00004651"/>
    </source>
</evidence>
<keyword evidence="4" id="KW-0645">Protease</keyword>